<sequence>MTRYRGSSKHKNRPTDERKGTFCPEWTHRTPTGGFANDVYAHDWGKTEAAKLFASAVIDPSSKRRYATGNGIAFESKSTRDGTWHGYPIPWESVPQSIKDEWLDNGSITRRALRKYKKFDQADISWAMETES</sequence>
<dbReference type="EMBL" id="JBBKTW010000009">
    <property type="protein sequence ID" value="MEN2991004.1"/>
    <property type="molecule type" value="Genomic_DNA"/>
</dbReference>
<name>A0ABU9YQB3_9PROT</name>
<evidence type="ECO:0000313" key="2">
    <source>
        <dbReference type="EMBL" id="MEN2991004.1"/>
    </source>
</evidence>
<evidence type="ECO:0000313" key="3">
    <source>
        <dbReference type="Proteomes" id="UP001413721"/>
    </source>
</evidence>
<reference evidence="2 3" key="1">
    <citation type="submission" date="2024-03" db="EMBL/GenBank/DDBJ databases">
        <title>High-quality draft genome sequencing of Tistrella sp. BH-R2-4.</title>
        <authorList>
            <person name="Dong C."/>
        </authorList>
    </citation>
    <scope>NUCLEOTIDE SEQUENCE [LARGE SCALE GENOMIC DNA]</scope>
    <source>
        <strain evidence="2 3">BH-R2-4</strain>
    </source>
</reference>
<gene>
    <name evidence="2" type="ORF">WG926_22020</name>
</gene>
<protein>
    <submittedName>
        <fullName evidence="2">Uncharacterized protein</fullName>
    </submittedName>
</protein>
<feature type="compositionally biased region" description="Basic residues" evidence="1">
    <location>
        <begin position="1"/>
        <end position="12"/>
    </location>
</feature>
<organism evidence="2 3">
    <name type="scientific">Tistrella arctica</name>
    <dbReference type="NCBI Taxonomy" id="3133430"/>
    <lineage>
        <taxon>Bacteria</taxon>
        <taxon>Pseudomonadati</taxon>
        <taxon>Pseudomonadota</taxon>
        <taxon>Alphaproteobacteria</taxon>
        <taxon>Geminicoccales</taxon>
        <taxon>Geminicoccaceae</taxon>
        <taxon>Tistrella</taxon>
    </lineage>
</organism>
<accession>A0ABU9YQB3</accession>
<feature type="region of interest" description="Disordered" evidence="1">
    <location>
        <begin position="1"/>
        <end position="25"/>
    </location>
</feature>
<evidence type="ECO:0000256" key="1">
    <source>
        <dbReference type="SAM" id="MobiDB-lite"/>
    </source>
</evidence>
<dbReference type="Proteomes" id="UP001413721">
    <property type="component" value="Unassembled WGS sequence"/>
</dbReference>
<dbReference type="RefSeq" id="WP_345938293.1">
    <property type="nucleotide sequence ID" value="NZ_JBBKTW010000009.1"/>
</dbReference>
<comment type="caution">
    <text evidence="2">The sequence shown here is derived from an EMBL/GenBank/DDBJ whole genome shotgun (WGS) entry which is preliminary data.</text>
</comment>
<keyword evidence="3" id="KW-1185">Reference proteome</keyword>
<proteinExistence type="predicted"/>